<dbReference type="EMBL" id="VIWU01000001">
    <property type="protein sequence ID" value="TWF77302.1"/>
    <property type="molecule type" value="Genomic_DNA"/>
</dbReference>
<protein>
    <submittedName>
        <fullName evidence="2">Uncharacterized protein</fullName>
    </submittedName>
</protein>
<keyword evidence="1" id="KW-0472">Membrane</keyword>
<dbReference type="AlphaFoldDB" id="A0A561SR26"/>
<evidence type="ECO:0000313" key="2">
    <source>
        <dbReference type="EMBL" id="TWF77302.1"/>
    </source>
</evidence>
<reference evidence="2 3" key="1">
    <citation type="submission" date="2019-06" db="EMBL/GenBank/DDBJ databases">
        <title>Sequencing the genomes of 1000 actinobacteria strains.</title>
        <authorList>
            <person name="Klenk H.-P."/>
        </authorList>
    </citation>
    <scope>NUCLEOTIDE SEQUENCE [LARGE SCALE GENOMIC DNA]</scope>
    <source>
        <strain evidence="2 3">DSM 45671</strain>
    </source>
</reference>
<organism evidence="2 3">
    <name type="scientific">Pseudonocardia hierapolitana</name>
    <dbReference type="NCBI Taxonomy" id="1128676"/>
    <lineage>
        <taxon>Bacteria</taxon>
        <taxon>Bacillati</taxon>
        <taxon>Actinomycetota</taxon>
        <taxon>Actinomycetes</taxon>
        <taxon>Pseudonocardiales</taxon>
        <taxon>Pseudonocardiaceae</taxon>
        <taxon>Pseudonocardia</taxon>
    </lineage>
</organism>
<evidence type="ECO:0000313" key="3">
    <source>
        <dbReference type="Proteomes" id="UP000321261"/>
    </source>
</evidence>
<sequence length="135" mass="15448">MARVRQARHCRARSKRTGRPCGAFAVVGGVVCVSHGGATFRVRVAAAQRQEREALERAMVYAEQRLAERIEAWIAERREVAGELLGKPADEVTPKDVRHCSLVYGRPDPYDPGPRLRLDRRFGPRRRHVVIRRRR</sequence>
<accession>A0A561SR26</accession>
<evidence type="ECO:0000256" key="1">
    <source>
        <dbReference type="SAM" id="Phobius"/>
    </source>
</evidence>
<proteinExistence type="predicted"/>
<feature type="transmembrane region" description="Helical" evidence="1">
    <location>
        <begin position="21"/>
        <end position="40"/>
    </location>
</feature>
<name>A0A561SR26_9PSEU</name>
<comment type="caution">
    <text evidence="2">The sequence shown here is derived from an EMBL/GenBank/DDBJ whole genome shotgun (WGS) entry which is preliminary data.</text>
</comment>
<keyword evidence="1" id="KW-0812">Transmembrane</keyword>
<gene>
    <name evidence="2" type="ORF">FHX44_113207</name>
</gene>
<keyword evidence="3" id="KW-1185">Reference proteome</keyword>
<dbReference type="Proteomes" id="UP000321261">
    <property type="component" value="Unassembled WGS sequence"/>
</dbReference>
<keyword evidence="1" id="KW-1133">Transmembrane helix</keyword>